<keyword evidence="2" id="KW-1185">Reference proteome</keyword>
<gene>
    <name evidence="1" type="ORF">FJD38_06585</name>
</gene>
<sequence length="907" mass="100712">MSGRTPPYARNAFVASLRSQCASEIAASRYWWVKFPQESASKLYDTQSRLIWDDDVPSRAVYSLSVAEEILEQKLIMGTPPWRLPSRVELIDFASTEGNPLRVGSSKALLGQEFWLSQEGMVDVDSDWVYADGFGCLIACSDQVSHLDTQQFVTHAIQRGWSLTSLDANHKKDPLAIMNTPAPDLASLYRDVDYRICRLPKLSDAQFSDPNLGIWEFCGEDPTELSQAKLRARDPVTDVKDWNIAIDFGTSSSVVAYDDNGRYKLLRIGAKDHWEKEQPEHYENPTVLEFIDLRSSLETWNSEAYRPNLNWDNVRCSHEALHSLRNNGSDPKVVASILSKIKHWALRHGSDNLTRIADRVNGYEYPLPALTKRDVVKGKPLTVSQDDPLDPIELYAWYLGMAINWRSRGLFLRYYMTFPVAYTRELKETILMSFRRGLQRSLPPQLLESEVFKEFCVEELANEPAAYAAAALPKLGIEPTEEGIAYGVFDFGGGTTDFDFGRYRLPTADEEDEGWEEVFEHYGNAGDAYLGGENLLENMAYLVFRHNIELCRTKRIGFVRPLDAEDFPGSEMFLLDSQSASTNSVMLLSRLRPLWEQGALPEKNGVLKLPLLNRDGEKIESELAVPVDKLVSYLTDRIGLGIQNFFSAMNKAFTGHSVESVHVLLAGNSSRSAIVQKLFEAVAGGADKDQAVTKDSPAAILGSATTLSGLLTATMLSPAGSIKPPQPPVRSESVSARATDESVPMIIVHQPLVSNPDQPYSPNGKTGVAIGLLRLAPGSPVKVISNITRDTEEAPFAHYVGRVQRGKFSPGLQQGDTYHTWKEIGVPRDRVFNLFHSQSPRAHTGEMLEGESGLHKHRLSIAGDHQGHRVYAKAIGPHQVQLCTASSLEALEAGDCSVIDALDLAKV</sequence>
<dbReference type="Gene3D" id="3.30.420.40">
    <property type="match status" value="2"/>
</dbReference>
<dbReference type="Gene3D" id="3.90.640.10">
    <property type="entry name" value="Actin, Chain A, domain 4"/>
    <property type="match status" value="1"/>
</dbReference>
<dbReference type="InterPro" id="IPR043129">
    <property type="entry name" value="ATPase_NBD"/>
</dbReference>
<protein>
    <recommendedName>
        <fullName evidence="3">Molecular chaperone</fullName>
    </recommendedName>
</protein>
<dbReference type="Proteomes" id="UP000318428">
    <property type="component" value="Unassembled WGS sequence"/>
</dbReference>
<name>A0ABY3GNI4_9PSED</name>
<dbReference type="RefSeq" id="WP_146384465.1">
    <property type="nucleotide sequence ID" value="NZ_VFIO01000001.1"/>
</dbReference>
<evidence type="ECO:0008006" key="3">
    <source>
        <dbReference type="Google" id="ProtNLM"/>
    </source>
</evidence>
<comment type="caution">
    <text evidence="1">The sequence shown here is derived from an EMBL/GenBank/DDBJ whole genome shotgun (WGS) entry which is preliminary data.</text>
</comment>
<organism evidence="1 2">
    <name type="scientific">Pseudomonas saxonica</name>
    <dbReference type="NCBI Taxonomy" id="2600598"/>
    <lineage>
        <taxon>Bacteria</taxon>
        <taxon>Pseudomonadati</taxon>
        <taxon>Pseudomonadota</taxon>
        <taxon>Gammaproteobacteria</taxon>
        <taxon>Pseudomonadales</taxon>
        <taxon>Pseudomonadaceae</taxon>
        <taxon>Pseudomonas</taxon>
    </lineage>
</organism>
<proteinExistence type="predicted"/>
<dbReference type="EMBL" id="VFIO01000001">
    <property type="protein sequence ID" value="TWR93272.1"/>
    <property type="molecule type" value="Genomic_DNA"/>
</dbReference>
<accession>A0ABY3GNI4</accession>
<reference evidence="1 2" key="1">
    <citation type="submission" date="2019-06" db="EMBL/GenBank/DDBJ databases">
        <title>Pseudomonas bimorpha sp. nov. isolated from bovine raw milk and skim milk concentrate.</title>
        <authorList>
            <person name="Hofmann K."/>
            <person name="Huptas C."/>
            <person name="Doll E."/>
            <person name="Scherer S."/>
            <person name="Wenning M."/>
        </authorList>
    </citation>
    <scope>NUCLEOTIDE SEQUENCE [LARGE SCALE GENOMIC DNA]</scope>
    <source>
        <strain evidence="1 2">DSM 108989</strain>
    </source>
</reference>
<dbReference type="SUPFAM" id="SSF53067">
    <property type="entry name" value="Actin-like ATPase domain"/>
    <property type="match status" value="1"/>
</dbReference>
<evidence type="ECO:0000313" key="2">
    <source>
        <dbReference type="Proteomes" id="UP000318428"/>
    </source>
</evidence>
<evidence type="ECO:0000313" key="1">
    <source>
        <dbReference type="EMBL" id="TWR93272.1"/>
    </source>
</evidence>